<keyword evidence="5" id="KW-1185">Reference proteome</keyword>
<feature type="transmembrane region" description="Helical" evidence="3">
    <location>
        <begin position="152"/>
        <end position="169"/>
    </location>
</feature>
<accession>A0A4Q7PHQ6</accession>
<protein>
    <recommendedName>
        <fullName evidence="6">Glutamyl-tRNA synthetase</fullName>
    </recommendedName>
</protein>
<feature type="region of interest" description="Disordered" evidence="2">
    <location>
        <begin position="724"/>
        <end position="748"/>
    </location>
</feature>
<feature type="coiled-coil region" evidence="1">
    <location>
        <begin position="988"/>
        <end position="1015"/>
    </location>
</feature>
<feature type="transmembrane region" description="Helical" evidence="3">
    <location>
        <begin position="56"/>
        <end position="79"/>
    </location>
</feature>
<feature type="compositionally biased region" description="Basic and acidic residues" evidence="2">
    <location>
        <begin position="920"/>
        <end position="939"/>
    </location>
</feature>
<sequence length="1122" mass="130222">MENFNEVVQRLEGFIKKYYLNELIKGAILFVSVGVLYLIVIALLENFLWLSSTGRIVIFILFITVEVLLFIRFLGWPLLKLFRIRKGLSKEQASLIIGNHFPNVSDKLINVLQLHNSANRSALLLASIEQKATELRPIPFSKAIQFSSNKKYLKFLFLPLGVIILLLLVNRINWISNGYERIINYNVAYERPAPFKFIIANDSLTVHQDKDFTLVVSTVGTVAPQDVFITYNDETYLLQNKGDGTHEYTFVEPDQNISFALNANEVFSGDYVLQVVAVPSLLDFVMELEYPSYTSKANEVIKSSGNAVVPEGTKVLWKASTQNTTEMQLKANDSMYLFDRRGDNFKYEMRLFTNLNYELTTSNDQIAQYDKLGFAITTIKDQYPELFLRSQKDSTANEVIYHNGKVSDDYGLTKLQLVYYPVDTNIEKNRIQLPISKSGYDEFFYVFPDTISLKPGVAYEYFFEVFDNDVLHNYKSSKSQVFQYRKLTKDEEEVIRLNQQNSMISQLNKSLEKIKNTDENIDELNKLQKEKRTLNFEDRQKLKSFLQRQKSQEKMMEQFTKQLKKSLDEEDKDEPFKDALKERLERNEERLRKNQELLEELEELTDKLQKEELGEKLDELGKENKNIKRNLEQLLELTKRYYLSEKAQKIADQLEKLGNKQEELSEKQSKDSKEQEDINKAFDELKKELDELRQQNEDLRKPMDVLPEENLEKQVDEELQNIEDAEENNDSDSKRQSQKAAGQKMKQMSQAMGQQMQMAGQAQQMEDMQMLRQILDNLVDFSLEQEGLMKEVKSIGIDNPQYSQKLKKQSVLRENFIHIDDSLYALAMRTPQITDKVTETLTDVEFNIDKTLERLAENRVIQGTANQQYVVTGANELAFLLSNVLDQMQNSMSSSGKGKSGQNEFQLPDIIQKQEQLEGQMKDGMKPKEGGQKEGKEPNGQEGSKQQKGKGEQNGKEGKDGKQGQSGKDDGDKKGGSKNEKLNTEEENEALFEIFKEQQKLRNELEERIKQEGLDNKLGSQILKEMERVEQELLENGINENTLERMANLKHQLIKLQEATLKQGEDNKRESESNKKEFEQQRIEQLKRAKEYFNTIEILNRQVLPLRQNYKEKVKEYFKDND</sequence>
<dbReference type="EMBL" id="SGXE01000001">
    <property type="protein sequence ID" value="RZS99330.1"/>
    <property type="molecule type" value="Genomic_DNA"/>
</dbReference>
<keyword evidence="3" id="KW-1133">Transmembrane helix</keyword>
<evidence type="ECO:0000313" key="5">
    <source>
        <dbReference type="Proteomes" id="UP000292262"/>
    </source>
</evidence>
<feature type="transmembrane region" description="Helical" evidence="3">
    <location>
        <begin position="23"/>
        <end position="44"/>
    </location>
</feature>
<keyword evidence="1" id="KW-0175">Coiled coil</keyword>
<keyword evidence="3" id="KW-0472">Membrane</keyword>
<proteinExistence type="predicted"/>
<dbReference type="AlphaFoldDB" id="A0A4Q7PHQ6"/>
<evidence type="ECO:0000256" key="1">
    <source>
        <dbReference type="SAM" id="Coils"/>
    </source>
</evidence>
<feature type="coiled-coil region" evidence="1">
    <location>
        <begin position="497"/>
        <end position="527"/>
    </location>
</feature>
<comment type="caution">
    <text evidence="4">The sequence shown here is derived from an EMBL/GenBank/DDBJ whole genome shotgun (WGS) entry which is preliminary data.</text>
</comment>
<organism evidence="4 5">
    <name type="scientific">Aquimarina brevivitae</name>
    <dbReference type="NCBI Taxonomy" id="323412"/>
    <lineage>
        <taxon>Bacteria</taxon>
        <taxon>Pseudomonadati</taxon>
        <taxon>Bacteroidota</taxon>
        <taxon>Flavobacteriia</taxon>
        <taxon>Flavobacteriales</taxon>
        <taxon>Flavobacteriaceae</taxon>
        <taxon>Aquimarina</taxon>
    </lineage>
</organism>
<gene>
    <name evidence="4" type="ORF">EV197_0539</name>
</gene>
<evidence type="ECO:0000256" key="3">
    <source>
        <dbReference type="SAM" id="Phobius"/>
    </source>
</evidence>
<dbReference type="RefSeq" id="WP_130285178.1">
    <property type="nucleotide sequence ID" value="NZ_SGXE01000001.1"/>
</dbReference>
<feature type="region of interest" description="Disordered" evidence="2">
    <location>
        <begin position="1061"/>
        <end position="1081"/>
    </location>
</feature>
<evidence type="ECO:0000256" key="2">
    <source>
        <dbReference type="SAM" id="MobiDB-lite"/>
    </source>
</evidence>
<feature type="region of interest" description="Disordered" evidence="2">
    <location>
        <begin position="920"/>
        <end position="986"/>
    </location>
</feature>
<keyword evidence="3" id="KW-0812">Transmembrane</keyword>
<name>A0A4Q7PHQ6_9FLAO</name>
<reference evidence="4 5" key="1">
    <citation type="submission" date="2019-02" db="EMBL/GenBank/DDBJ databases">
        <title>Genomic Encyclopedia of Type Strains, Phase IV (KMG-IV): sequencing the most valuable type-strain genomes for metagenomic binning, comparative biology and taxonomic classification.</title>
        <authorList>
            <person name="Goeker M."/>
        </authorList>
    </citation>
    <scope>NUCLEOTIDE SEQUENCE [LARGE SCALE GENOMIC DNA]</scope>
    <source>
        <strain evidence="4 5">DSM 17196</strain>
    </source>
</reference>
<dbReference type="Proteomes" id="UP000292262">
    <property type="component" value="Unassembled WGS sequence"/>
</dbReference>
<evidence type="ECO:0000313" key="4">
    <source>
        <dbReference type="EMBL" id="RZS99330.1"/>
    </source>
</evidence>
<dbReference type="OrthoDB" id="9812498at2"/>
<feature type="compositionally biased region" description="Low complexity" evidence="2">
    <location>
        <begin position="738"/>
        <end position="748"/>
    </location>
</feature>
<feature type="compositionally biased region" description="Basic and acidic residues" evidence="2">
    <location>
        <begin position="1063"/>
        <end position="1081"/>
    </location>
</feature>
<evidence type="ECO:0008006" key="6">
    <source>
        <dbReference type="Google" id="ProtNLM"/>
    </source>
</evidence>
<feature type="compositionally biased region" description="Basic and acidic residues" evidence="2">
    <location>
        <begin position="949"/>
        <end position="984"/>
    </location>
</feature>